<dbReference type="SUPFAM" id="SSF53822">
    <property type="entry name" value="Periplasmic binding protein-like I"/>
    <property type="match status" value="1"/>
</dbReference>
<dbReference type="Gene3D" id="3.40.50.2300">
    <property type="match status" value="2"/>
</dbReference>
<comment type="similarity">
    <text evidence="2">Belongs to the bacterial solute-binding protein 2 family.</text>
</comment>
<reference evidence="5 6" key="1">
    <citation type="submission" date="2020-01" db="EMBL/GenBank/DDBJ databases">
        <title>Rhizobium genotypes associated with high levels of biological nitrogen fixation by grain legumes in a temperate-maritime cropping system.</title>
        <authorList>
            <person name="Maluk M."/>
            <person name="Francesc Ferrando Molina F."/>
            <person name="Lopez Del Egido L."/>
            <person name="Lafos M."/>
            <person name="Langarica-Fuentes A."/>
            <person name="Gebre Yohannes G."/>
            <person name="Young M.W."/>
            <person name="Martin P."/>
            <person name="Gantlett R."/>
            <person name="Kenicer G."/>
            <person name="Hawes C."/>
            <person name="Begg G.S."/>
            <person name="Quilliam R.S."/>
            <person name="Squire G.R."/>
            <person name="Poole P.S."/>
            <person name="Young P.W."/>
            <person name="Iannetta P.M."/>
            <person name="James E.K."/>
        </authorList>
    </citation>
    <scope>NUCLEOTIDE SEQUENCE [LARGE SCALE GENOMIC DNA]</scope>
    <source>
        <strain evidence="5 6">JHI944</strain>
    </source>
</reference>
<dbReference type="InterPro" id="IPR028082">
    <property type="entry name" value="Peripla_BP_I"/>
</dbReference>
<protein>
    <submittedName>
        <fullName evidence="5">Substrate-binding domain-containing protein</fullName>
    </submittedName>
</protein>
<dbReference type="Pfam" id="PF13407">
    <property type="entry name" value="Peripla_BP_4"/>
    <property type="match status" value="1"/>
</dbReference>
<comment type="subcellular location">
    <subcellularLocation>
        <location evidence="1">Cell envelope</location>
    </subcellularLocation>
</comment>
<sequence length="140" mass="14821">FKEKAEANGVKVILLDPKMSMETQANQFDDLLLQKVDGIAFMPNDSVTVQTLVDKVADAGIPIVASAVPVGDPNTNPVDYVYPNLTALVTTNDIDAGHVAGVYAAAVLPKDREARIAVVEGAPGFSVVKQRQQGFEAALN</sequence>
<dbReference type="RefSeq" id="WP_164001713.1">
    <property type="nucleotide sequence ID" value="NZ_WXXP01000954.1"/>
</dbReference>
<dbReference type="PANTHER" id="PTHR46847:SF1">
    <property type="entry name" value="D-ALLOSE-BINDING PERIPLASMIC PROTEIN-RELATED"/>
    <property type="match status" value="1"/>
</dbReference>
<dbReference type="PANTHER" id="PTHR46847">
    <property type="entry name" value="D-ALLOSE-BINDING PERIPLASMIC PROTEIN-RELATED"/>
    <property type="match status" value="1"/>
</dbReference>
<dbReference type="CDD" id="cd01536">
    <property type="entry name" value="PBP1_ABC_sugar_binding-like"/>
    <property type="match status" value="1"/>
</dbReference>
<name>A0A6P0DWJ0_RHILE</name>
<evidence type="ECO:0000313" key="5">
    <source>
        <dbReference type="EMBL" id="NEK55855.1"/>
    </source>
</evidence>
<evidence type="ECO:0000313" key="6">
    <source>
        <dbReference type="Proteomes" id="UP000471409"/>
    </source>
</evidence>
<feature type="non-terminal residue" evidence="5">
    <location>
        <position position="1"/>
    </location>
</feature>
<evidence type="ECO:0000256" key="2">
    <source>
        <dbReference type="ARBA" id="ARBA00007639"/>
    </source>
</evidence>
<accession>A0A6P0DWJ0</accession>
<dbReference type="InterPro" id="IPR025997">
    <property type="entry name" value="SBP_2_dom"/>
</dbReference>
<comment type="caution">
    <text evidence="5">The sequence shown here is derived from an EMBL/GenBank/DDBJ whole genome shotgun (WGS) entry which is preliminary data.</text>
</comment>
<feature type="non-terminal residue" evidence="5">
    <location>
        <position position="140"/>
    </location>
</feature>
<evidence type="ECO:0000256" key="3">
    <source>
        <dbReference type="ARBA" id="ARBA00022729"/>
    </source>
</evidence>
<dbReference type="GO" id="GO:0030246">
    <property type="term" value="F:carbohydrate binding"/>
    <property type="evidence" value="ECO:0007669"/>
    <property type="project" value="UniProtKB-ARBA"/>
</dbReference>
<dbReference type="Proteomes" id="UP000471409">
    <property type="component" value="Unassembled WGS sequence"/>
</dbReference>
<keyword evidence="3" id="KW-0732">Signal</keyword>
<dbReference type="AlphaFoldDB" id="A0A6P0DWJ0"/>
<proteinExistence type="inferred from homology"/>
<dbReference type="GO" id="GO:0030313">
    <property type="term" value="C:cell envelope"/>
    <property type="evidence" value="ECO:0007669"/>
    <property type="project" value="UniProtKB-SubCell"/>
</dbReference>
<gene>
    <name evidence="5" type="ORF">GUK36_42260</name>
</gene>
<evidence type="ECO:0000259" key="4">
    <source>
        <dbReference type="Pfam" id="PF13407"/>
    </source>
</evidence>
<organism evidence="5 6">
    <name type="scientific">Rhizobium leguminosarum</name>
    <dbReference type="NCBI Taxonomy" id="384"/>
    <lineage>
        <taxon>Bacteria</taxon>
        <taxon>Pseudomonadati</taxon>
        <taxon>Pseudomonadota</taxon>
        <taxon>Alphaproteobacteria</taxon>
        <taxon>Hyphomicrobiales</taxon>
        <taxon>Rhizobiaceae</taxon>
        <taxon>Rhizobium/Agrobacterium group</taxon>
        <taxon>Rhizobium</taxon>
    </lineage>
</organism>
<feature type="domain" description="Periplasmic binding protein" evidence="4">
    <location>
        <begin position="1"/>
        <end position="139"/>
    </location>
</feature>
<evidence type="ECO:0000256" key="1">
    <source>
        <dbReference type="ARBA" id="ARBA00004196"/>
    </source>
</evidence>
<dbReference type="EMBL" id="WXXP01000954">
    <property type="protein sequence ID" value="NEK55855.1"/>
    <property type="molecule type" value="Genomic_DNA"/>
</dbReference>